<dbReference type="PROSITE" id="PS51198">
    <property type="entry name" value="UVRD_HELICASE_ATP_BIND"/>
    <property type="match status" value="1"/>
</dbReference>
<dbReference type="GO" id="GO:0005829">
    <property type="term" value="C:cytosol"/>
    <property type="evidence" value="ECO:0007669"/>
    <property type="project" value="TreeGrafter"/>
</dbReference>
<dbReference type="Gene3D" id="1.10.486.10">
    <property type="entry name" value="PCRA, domain 4"/>
    <property type="match status" value="1"/>
</dbReference>
<dbReference type="EC" id="5.6.2.4" evidence="8"/>
<dbReference type="InterPro" id="IPR014016">
    <property type="entry name" value="UvrD-like_ATP-bd"/>
</dbReference>
<dbReference type="Gene3D" id="1.10.10.160">
    <property type="match status" value="1"/>
</dbReference>
<evidence type="ECO:0000256" key="8">
    <source>
        <dbReference type="ARBA" id="ARBA00034808"/>
    </source>
</evidence>
<name>A0A2U2ANU7_9GAMM</name>
<dbReference type="AlphaFoldDB" id="A0A2U2ANU7"/>
<evidence type="ECO:0000313" key="13">
    <source>
        <dbReference type="EMBL" id="PWD84872.1"/>
    </source>
</evidence>
<dbReference type="InterPro" id="IPR013986">
    <property type="entry name" value="DExx_box_DNA_helicase_dom_sf"/>
</dbReference>
<dbReference type="CDD" id="cd17932">
    <property type="entry name" value="DEXQc_UvrD"/>
    <property type="match status" value="1"/>
</dbReference>
<dbReference type="InterPro" id="IPR014017">
    <property type="entry name" value="DNA_helicase_UvrD-like_C"/>
</dbReference>
<evidence type="ECO:0000256" key="2">
    <source>
        <dbReference type="ARBA" id="ARBA00022741"/>
    </source>
</evidence>
<dbReference type="GO" id="GO:0003677">
    <property type="term" value="F:DNA binding"/>
    <property type="evidence" value="ECO:0007669"/>
    <property type="project" value="InterPro"/>
</dbReference>
<dbReference type="PANTHER" id="PTHR11070">
    <property type="entry name" value="UVRD / RECB / PCRA DNA HELICASE FAMILY MEMBER"/>
    <property type="match status" value="1"/>
</dbReference>
<dbReference type="PANTHER" id="PTHR11070:SF64">
    <property type="entry name" value="ATP-DEPENDENT DNA HELICASE REP"/>
    <property type="match status" value="1"/>
</dbReference>
<dbReference type="GO" id="GO:0000725">
    <property type="term" value="P:recombinational repair"/>
    <property type="evidence" value="ECO:0007669"/>
    <property type="project" value="TreeGrafter"/>
</dbReference>
<keyword evidence="6" id="KW-0413">Isomerase</keyword>
<dbReference type="GO" id="GO:0016887">
    <property type="term" value="F:ATP hydrolysis activity"/>
    <property type="evidence" value="ECO:0007669"/>
    <property type="project" value="RHEA"/>
</dbReference>
<dbReference type="Proteomes" id="UP000244948">
    <property type="component" value="Unassembled WGS sequence"/>
</dbReference>
<evidence type="ECO:0000259" key="11">
    <source>
        <dbReference type="PROSITE" id="PS51198"/>
    </source>
</evidence>
<dbReference type="PROSITE" id="PS51217">
    <property type="entry name" value="UVRD_HELICASE_CTER"/>
    <property type="match status" value="1"/>
</dbReference>
<dbReference type="InterPro" id="IPR027417">
    <property type="entry name" value="P-loop_NTPase"/>
</dbReference>
<keyword evidence="5 10" id="KW-0067">ATP-binding</keyword>
<dbReference type="GO" id="GO:0005524">
    <property type="term" value="F:ATP binding"/>
    <property type="evidence" value="ECO:0007669"/>
    <property type="project" value="UniProtKB-UniRule"/>
</dbReference>
<reference evidence="13 14" key="1">
    <citation type="journal article" date="2018" name="Genome Announc.">
        <title>Ignatzschineria cameli sp. nov., isolated from necrotic foot tissue of dromedaries (Camelus dromedarius) and associated maggots (Wohlfahrtia species) in Dubai.</title>
        <authorList>
            <person name="Tsang C.C."/>
            <person name="Tang J.Y."/>
            <person name="Fong J.Y."/>
            <person name="Kinne J."/>
            <person name="Lee H.H."/>
            <person name="Joseph M."/>
            <person name="Jose S."/>
            <person name="Schuster R.K."/>
            <person name="Tang Y."/>
            <person name="Sivakumar S."/>
            <person name="Chen J.H."/>
            <person name="Teng J.L."/>
            <person name="Lau S.K."/>
            <person name="Wernery U."/>
            <person name="Woo P.C."/>
        </authorList>
    </citation>
    <scope>NUCLEOTIDE SEQUENCE [LARGE SCALE GENOMIC DNA]</scope>
    <source>
        <strain evidence="13 14">KCTC 22643</strain>
    </source>
</reference>
<accession>A0A2U2ANU7</accession>
<dbReference type="Gene3D" id="3.40.50.300">
    <property type="entry name" value="P-loop containing nucleotide triphosphate hydrolases"/>
    <property type="match status" value="2"/>
</dbReference>
<evidence type="ECO:0000256" key="6">
    <source>
        <dbReference type="ARBA" id="ARBA00023235"/>
    </source>
</evidence>
<dbReference type="SUPFAM" id="SSF52540">
    <property type="entry name" value="P-loop containing nucleoside triphosphate hydrolases"/>
    <property type="match status" value="1"/>
</dbReference>
<dbReference type="InterPro" id="IPR000212">
    <property type="entry name" value="DNA_helicase_UvrD/REP"/>
</dbReference>
<dbReference type="RefSeq" id="WP_109235993.1">
    <property type="nucleotide sequence ID" value="NZ_BMXZ01000001.1"/>
</dbReference>
<evidence type="ECO:0000256" key="4">
    <source>
        <dbReference type="ARBA" id="ARBA00022806"/>
    </source>
</evidence>
<evidence type="ECO:0000259" key="12">
    <source>
        <dbReference type="PROSITE" id="PS51217"/>
    </source>
</evidence>
<gene>
    <name evidence="13" type="ORF">DC082_04945</name>
</gene>
<keyword evidence="2 10" id="KW-0547">Nucleotide-binding</keyword>
<organism evidence="13 14">
    <name type="scientific">Ignatzschineria indica</name>
    <dbReference type="NCBI Taxonomy" id="472583"/>
    <lineage>
        <taxon>Bacteria</taxon>
        <taxon>Pseudomonadati</taxon>
        <taxon>Pseudomonadota</taxon>
        <taxon>Gammaproteobacteria</taxon>
        <taxon>Cardiobacteriales</taxon>
        <taxon>Ignatzschineriaceae</taxon>
        <taxon>Ignatzschineria</taxon>
    </lineage>
</organism>
<sequence length="658" mass="75740">MKLNPEQASAVKHIKTPLLVLAGAGSGKTRVITEKIRYLVDEHYYDPRSIYAVTFTNKAAREMSDRLIGTMGKERGRKVRVSTFHTLGLSILKKHGKLIGLRPGFSIYDQKDSTQLMESLMESDAETIRLALDRISSWKNDLQSLEALRNAALDPFESSLVELYDRYQTQLLSYNAIDFDDLILLPLQLLQKFPDVRYHWQKEIRYLLVDEYQDTNMCQYELVKLLIGDHHHLTVVGDDDQSIYAWRGARPENLHQLRVDFPNLTLIKLEQNYRSTGHILKAANHVISLNPHIYEKALWSTLGDGEKIEIRDFKSAEAESEYIATTIVHHVMLNRANYSDFAVLYRGNHQARIFEMALRMRGVPVKVVGGTSFFQQPEVKDLLSYLKLISNPADDPSLLRVINIPKREIGAITLKKITEFAAENHLSLFETLEHPHLASYIGRAGHKCAQFAAQIRSLSRYENHVEKLFDKLITDIGYEEHLRDQATSPKSFERKLNSVNALREWFAGEEGSLGEILSHLTLISILENQREEEEADAVTLMTLHSAKGLEFPYVFMVGLEEDLLPHRNSIDSDMVEEERRLFYVGVTRARRKLEITFCRQRRRYGEWESCKMSRFLEELPEENIVWYTDGKMPSKEAQRQNTADTLAGLQAMLDGLER</sequence>
<dbReference type="Pfam" id="PF13361">
    <property type="entry name" value="UvrD_C"/>
    <property type="match status" value="1"/>
</dbReference>
<protein>
    <recommendedName>
        <fullName evidence="8">DNA 3'-5' helicase</fullName>
        <ecNumber evidence="8">5.6.2.4</ecNumber>
    </recommendedName>
</protein>
<feature type="domain" description="UvrD-like helicase ATP-binding" evidence="11">
    <location>
        <begin position="1"/>
        <end position="276"/>
    </location>
</feature>
<evidence type="ECO:0000256" key="9">
    <source>
        <dbReference type="ARBA" id="ARBA00048988"/>
    </source>
</evidence>
<keyword evidence="4 10" id="KW-0347">Helicase</keyword>
<evidence type="ECO:0000256" key="1">
    <source>
        <dbReference type="ARBA" id="ARBA00009922"/>
    </source>
</evidence>
<evidence type="ECO:0000313" key="14">
    <source>
        <dbReference type="Proteomes" id="UP000244948"/>
    </source>
</evidence>
<keyword evidence="3 10" id="KW-0378">Hydrolase</keyword>
<dbReference type="CDD" id="cd18807">
    <property type="entry name" value="SF1_C_UvrD"/>
    <property type="match status" value="1"/>
</dbReference>
<evidence type="ECO:0000256" key="10">
    <source>
        <dbReference type="PROSITE-ProRule" id="PRU00560"/>
    </source>
</evidence>
<comment type="catalytic activity">
    <reaction evidence="7">
        <text>Couples ATP hydrolysis with the unwinding of duplex DNA by translocating in the 3'-5' direction.</text>
        <dbReference type="EC" id="5.6.2.4"/>
    </reaction>
</comment>
<comment type="catalytic activity">
    <reaction evidence="9">
        <text>ATP + H2O = ADP + phosphate + H(+)</text>
        <dbReference type="Rhea" id="RHEA:13065"/>
        <dbReference type="ChEBI" id="CHEBI:15377"/>
        <dbReference type="ChEBI" id="CHEBI:15378"/>
        <dbReference type="ChEBI" id="CHEBI:30616"/>
        <dbReference type="ChEBI" id="CHEBI:43474"/>
        <dbReference type="ChEBI" id="CHEBI:456216"/>
        <dbReference type="EC" id="5.6.2.4"/>
    </reaction>
</comment>
<evidence type="ECO:0000256" key="3">
    <source>
        <dbReference type="ARBA" id="ARBA00022801"/>
    </source>
</evidence>
<evidence type="ECO:0000256" key="5">
    <source>
        <dbReference type="ARBA" id="ARBA00022840"/>
    </source>
</evidence>
<dbReference type="GO" id="GO:0043138">
    <property type="term" value="F:3'-5' DNA helicase activity"/>
    <property type="evidence" value="ECO:0007669"/>
    <property type="project" value="UniProtKB-EC"/>
</dbReference>
<comment type="caution">
    <text evidence="13">The sequence shown here is derived from an EMBL/GenBank/DDBJ whole genome shotgun (WGS) entry which is preliminary data.</text>
</comment>
<dbReference type="EMBL" id="QEWR01000002">
    <property type="protein sequence ID" value="PWD84872.1"/>
    <property type="molecule type" value="Genomic_DNA"/>
</dbReference>
<keyword evidence="14" id="KW-1185">Reference proteome</keyword>
<feature type="domain" description="UvrD-like helicase C-terminal" evidence="12">
    <location>
        <begin position="277"/>
        <end position="548"/>
    </location>
</feature>
<feature type="binding site" evidence="10">
    <location>
        <begin position="22"/>
        <end position="29"/>
    </location>
    <ligand>
        <name>ATP</name>
        <dbReference type="ChEBI" id="CHEBI:30616"/>
    </ligand>
</feature>
<evidence type="ECO:0000256" key="7">
    <source>
        <dbReference type="ARBA" id="ARBA00034617"/>
    </source>
</evidence>
<proteinExistence type="inferred from homology"/>
<comment type="similarity">
    <text evidence="1">Belongs to the helicase family. UvrD subfamily.</text>
</comment>
<dbReference type="Pfam" id="PF00580">
    <property type="entry name" value="UvrD-helicase"/>
    <property type="match status" value="1"/>
</dbReference>